<evidence type="ECO:0000313" key="4">
    <source>
        <dbReference type="Proteomes" id="UP000594454"/>
    </source>
</evidence>
<keyword evidence="2" id="KW-1133">Transmembrane helix</keyword>
<dbReference type="InParanoid" id="A0A7R8UD73"/>
<keyword evidence="2" id="KW-0812">Transmembrane</keyword>
<feature type="region of interest" description="Disordered" evidence="1">
    <location>
        <begin position="106"/>
        <end position="135"/>
    </location>
</feature>
<name>A0A7R8UD73_HERIL</name>
<keyword evidence="2" id="KW-0472">Membrane</keyword>
<accession>A0A7R8UD73</accession>
<dbReference type="Proteomes" id="UP000594454">
    <property type="component" value="Chromosome 1"/>
</dbReference>
<protein>
    <recommendedName>
        <fullName evidence="5">Transmembrane inner ear expressed protein</fullName>
    </recommendedName>
</protein>
<reference evidence="3 4" key="1">
    <citation type="submission" date="2020-11" db="EMBL/GenBank/DDBJ databases">
        <authorList>
            <person name="Wallbank WR R."/>
            <person name="Pardo Diaz C."/>
            <person name="Kozak K."/>
            <person name="Martin S."/>
            <person name="Jiggins C."/>
            <person name="Moest M."/>
            <person name="Warren A I."/>
            <person name="Generalovic N T."/>
            <person name="Byers J.R.P. K."/>
            <person name="Montejo-Kovacevich G."/>
            <person name="Yen C E."/>
        </authorList>
    </citation>
    <scope>NUCLEOTIDE SEQUENCE [LARGE SCALE GENOMIC DNA]</scope>
</reference>
<keyword evidence="4" id="KW-1185">Reference proteome</keyword>
<dbReference type="PANTHER" id="PTHR28635">
    <property type="entry name" value="TRANSMEMBRANE INNER EAR EXPRESSED PROTEIN"/>
    <property type="match status" value="1"/>
</dbReference>
<evidence type="ECO:0000313" key="3">
    <source>
        <dbReference type="EMBL" id="CAD7078628.1"/>
    </source>
</evidence>
<dbReference type="AlphaFoldDB" id="A0A7R8UD73"/>
<dbReference type="EMBL" id="LR899009">
    <property type="protein sequence ID" value="CAD7078628.1"/>
    <property type="molecule type" value="Genomic_DNA"/>
</dbReference>
<evidence type="ECO:0008006" key="5">
    <source>
        <dbReference type="Google" id="ProtNLM"/>
    </source>
</evidence>
<gene>
    <name evidence="3" type="ORF">HERILL_LOCUS1885</name>
</gene>
<dbReference type="PANTHER" id="PTHR28635:SF1">
    <property type="entry name" value="TRANSMEMBRANE INNER EAR EXPRESSED PROTEIN"/>
    <property type="match status" value="1"/>
</dbReference>
<organism evidence="3 4">
    <name type="scientific">Hermetia illucens</name>
    <name type="common">Black soldier fly</name>
    <dbReference type="NCBI Taxonomy" id="343691"/>
    <lineage>
        <taxon>Eukaryota</taxon>
        <taxon>Metazoa</taxon>
        <taxon>Ecdysozoa</taxon>
        <taxon>Arthropoda</taxon>
        <taxon>Hexapoda</taxon>
        <taxon>Insecta</taxon>
        <taxon>Pterygota</taxon>
        <taxon>Neoptera</taxon>
        <taxon>Endopterygota</taxon>
        <taxon>Diptera</taxon>
        <taxon>Brachycera</taxon>
        <taxon>Stratiomyomorpha</taxon>
        <taxon>Stratiomyidae</taxon>
        <taxon>Hermetiinae</taxon>
        <taxon>Hermetia</taxon>
    </lineage>
</organism>
<dbReference type="InterPro" id="IPR032006">
    <property type="entry name" value="TMIE"/>
</dbReference>
<feature type="transmembrane region" description="Helical" evidence="2">
    <location>
        <begin position="31"/>
        <end position="53"/>
    </location>
</feature>
<evidence type="ECO:0000256" key="2">
    <source>
        <dbReference type="SAM" id="Phobius"/>
    </source>
</evidence>
<sequence length="135" mass="16079">MNLESTELDVEFEVDPETAWLEEITIGDFRIWHIMFFAFCGFMCIVIVLCCCFRIRIPRTKQDIEADYKRKRITRKFREKMALMKNSDMDDMKGFELFSFSKNTSRVFSGSEKFRRSAAHPRHDANNHQQKYGQS</sequence>
<evidence type="ECO:0000256" key="1">
    <source>
        <dbReference type="SAM" id="MobiDB-lite"/>
    </source>
</evidence>
<dbReference type="Pfam" id="PF16038">
    <property type="entry name" value="TMIE"/>
    <property type="match status" value="1"/>
</dbReference>
<dbReference type="OrthoDB" id="6154284at2759"/>
<proteinExistence type="predicted"/>